<dbReference type="PANTHER" id="PTHR13820:SF4">
    <property type="entry name" value="BETA-SYNUCLEIN"/>
    <property type="match status" value="1"/>
</dbReference>
<dbReference type="GO" id="GO:0043025">
    <property type="term" value="C:neuronal cell body"/>
    <property type="evidence" value="ECO:0007669"/>
    <property type="project" value="TreeGrafter"/>
</dbReference>
<dbReference type="Proteomes" id="UP000007754">
    <property type="component" value="Chromosome 13"/>
</dbReference>
<dbReference type="GO" id="GO:0007268">
    <property type="term" value="P:chemical synaptic transmission"/>
    <property type="evidence" value="ECO:0007669"/>
    <property type="project" value="TreeGrafter"/>
</dbReference>
<dbReference type="GO" id="GO:0043679">
    <property type="term" value="C:axon terminus"/>
    <property type="evidence" value="ECO:0007669"/>
    <property type="project" value="TreeGrafter"/>
</dbReference>
<dbReference type="AlphaFoldDB" id="A0A674HCZ0"/>
<evidence type="ECO:0000256" key="4">
    <source>
        <dbReference type="ARBA" id="ARBA00022737"/>
    </source>
</evidence>
<keyword evidence="3" id="KW-0963">Cytoplasm</keyword>
<gene>
    <name evidence="6" type="primary">SNCB</name>
</gene>
<reference evidence="6" key="2">
    <citation type="submission" date="2025-08" db="UniProtKB">
        <authorList>
            <consortium name="Ensembl"/>
        </authorList>
    </citation>
    <scope>IDENTIFICATION</scope>
</reference>
<dbReference type="InParanoid" id="A0A674HCZ0"/>
<organism evidence="6 7">
    <name type="scientific">Taeniopygia guttata</name>
    <name type="common">Zebra finch</name>
    <name type="synonym">Poephila guttata</name>
    <dbReference type="NCBI Taxonomy" id="59729"/>
    <lineage>
        <taxon>Eukaryota</taxon>
        <taxon>Metazoa</taxon>
        <taxon>Chordata</taxon>
        <taxon>Craniata</taxon>
        <taxon>Vertebrata</taxon>
        <taxon>Euteleostomi</taxon>
        <taxon>Archelosauria</taxon>
        <taxon>Archosauria</taxon>
        <taxon>Dinosauria</taxon>
        <taxon>Saurischia</taxon>
        <taxon>Theropoda</taxon>
        <taxon>Coelurosauria</taxon>
        <taxon>Aves</taxon>
        <taxon>Neognathae</taxon>
        <taxon>Neoaves</taxon>
        <taxon>Telluraves</taxon>
        <taxon>Australaves</taxon>
        <taxon>Passeriformes</taxon>
        <taxon>Passeroidea</taxon>
        <taxon>Estrildidae</taxon>
        <taxon>Estrildinae</taxon>
        <taxon>Taeniopygia</taxon>
    </lineage>
</organism>
<accession>A0A674HCZ0</accession>
<dbReference type="InterPro" id="IPR001058">
    <property type="entry name" value="Synuclein"/>
</dbReference>
<protein>
    <recommendedName>
        <fullName evidence="5">Beta-synuclein</fullName>
    </recommendedName>
</protein>
<dbReference type="Ensembl" id="ENSTGUT00000021130.1">
    <property type="protein sequence ID" value="ENSTGUP00000032423.1"/>
    <property type="gene ID" value="ENSTGUG00000000512.2"/>
</dbReference>
<dbReference type="GO" id="GO:1903136">
    <property type="term" value="F:cuprous ion binding"/>
    <property type="evidence" value="ECO:0007669"/>
    <property type="project" value="TreeGrafter"/>
</dbReference>
<dbReference type="GO" id="GO:0048488">
    <property type="term" value="P:synaptic vesicle endocytosis"/>
    <property type="evidence" value="ECO:0007669"/>
    <property type="project" value="TreeGrafter"/>
</dbReference>
<reference evidence="6" key="3">
    <citation type="submission" date="2025-09" db="UniProtKB">
        <authorList>
            <consortium name="Ensembl"/>
        </authorList>
    </citation>
    <scope>IDENTIFICATION</scope>
</reference>
<dbReference type="Pfam" id="PF01387">
    <property type="entry name" value="Synuclein"/>
    <property type="match status" value="1"/>
</dbReference>
<reference evidence="6 7" key="1">
    <citation type="journal article" date="2010" name="Nature">
        <title>The genome of a songbird.</title>
        <authorList>
            <person name="Warren W.C."/>
            <person name="Clayton D.F."/>
            <person name="Ellegren H."/>
            <person name="Arnold A.P."/>
            <person name="Hillier L.W."/>
            <person name="Kunstner A."/>
            <person name="Searle S."/>
            <person name="White S."/>
            <person name="Vilella A.J."/>
            <person name="Fairley S."/>
            <person name="Heger A."/>
            <person name="Kong L."/>
            <person name="Ponting C.P."/>
            <person name="Jarvis E.D."/>
            <person name="Mello C.V."/>
            <person name="Minx P."/>
            <person name="Lovell P."/>
            <person name="Velho T.A."/>
            <person name="Ferris M."/>
            <person name="Balakrishnan C.N."/>
            <person name="Sinha S."/>
            <person name="Blatti C."/>
            <person name="London S.E."/>
            <person name="Li Y."/>
            <person name="Lin Y.C."/>
            <person name="George J."/>
            <person name="Sweedler J."/>
            <person name="Southey B."/>
            <person name="Gunaratne P."/>
            <person name="Watson M."/>
            <person name="Nam K."/>
            <person name="Backstrom N."/>
            <person name="Smeds L."/>
            <person name="Nabholz B."/>
            <person name="Itoh Y."/>
            <person name="Whitney O."/>
            <person name="Pfenning A.R."/>
            <person name="Howard J."/>
            <person name="Volker M."/>
            <person name="Skinner B.M."/>
            <person name="Griffin D.K."/>
            <person name="Ye L."/>
            <person name="McLaren W.M."/>
            <person name="Flicek P."/>
            <person name="Quesada V."/>
            <person name="Velasco G."/>
            <person name="Lopez-Otin C."/>
            <person name="Puente X.S."/>
            <person name="Olender T."/>
            <person name="Lancet D."/>
            <person name="Smit A.F."/>
            <person name="Hubley R."/>
            <person name="Konkel M.K."/>
            <person name="Walker J.A."/>
            <person name="Batzer M.A."/>
            <person name="Gu W."/>
            <person name="Pollock D.D."/>
            <person name="Chen L."/>
            <person name="Cheng Z."/>
            <person name="Eichler E.E."/>
            <person name="Stapley J."/>
            <person name="Slate J."/>
            <person name="Ekblom R."/>
            <person name="Birkhead T."/>
            <person name="Burke T."/>
            <person name="Burt D."/>
            <person name="Scharff C."/>
            <person name="Adam I."/>
            <person name="Richard H."/>
            <person name="Sultan M."/>
            <person name="Soldatov A."/>
            <person name="Lehrach H."/>
            <person name="Edwards S.V."/>
            <person name="Yang S.P."/>
            <person name="Li X."/>
            <person name="Graves T."/>
            <person name="Fulton L."/>
            <person name="Nelson J."/>
            <person name="Chinwalla A."/>
            <person name="Hou S."/>
            <person name="Mardis E.R."/>
            <person name="Wilson R.K."/>
        </authorList>
    </citation>
    <scope>NUCLEOTIDE SEQUENCE [LARGE SCALE GENOMIC DNA]</scope>
</reference>
<proteinExistence type="inferred from homology"/>
<dbReference type="GO" id="GO:0005737">
    <property type="term" value="C:cytoplasm"/>
    <property type="evidence" value="ECO:0007669"/>
    <property type="project" value="UniProtKB-SubCell"/>
</dbReference>
<sequence length="240" mass="25204">MEVFMKGLSKAKEGVVAAAEKTKQGVAEAAEKTKEGVLYVGSKTQGVVQGVTSVAEKAKEQASQLGEAAFSGAGNIAAATGLVKKEEFPADLKAEEVAQEAVEEPLVEPLLEPEGENYEEPPQVRGHGGTVGSVHCPEQSWCWPGEERGSVPHLDFLTGSFLPHPAGGIPGIRARGIMDPHPCLFHQQHNEPPVAPCSSPAGPSRCPCAGEEQGCPCPVRSRVLPPVPFQGTVSVSPYRV</sequence>
<evidence type="ECO:0000313" key="6">
    <source>
        <dbReference type="Ensembl" id="ENSTGUP00000032423.1"/>
    </source>
</evidence>
<dbReference type="PRINTS" id="PR01211">
    <property type="entry name" value="SYNUCLEIN"/>
</dbReference>
<dbReference type="InterPro" id="IPR002461">
    <property type="entry name" value="Synuclein_beta"/>
</dbReference>
<keyword evidence="4" id="KW-0677">Repeat</keyword>
<dbReference type="Gene3D" id="1.10.287.700">
    <property type="entry name" value="Helix hairpin bin"/>
    <property type="match status" value="1"/>
</dbReference>
<dbReference type="PANTHER" id="PTHR13820">
    <property type="entry name" value="SYNUCLEIN"/>
    <property type="match status" value="1"/>
</dbReference>
<evidence type="ECO:0000313" key="7">
    <source>
        <dbReference type="Proteomes" id="UP000007754"/>
    </source>
</evidence>
<dbReference type="FunFam" id="1.10.287.700:FF:000001">
    <property type="entry name" value="Alpha-synuclein"/>
    <property type="match status" value="1"/>
</dbReference>
<name>A0A674HCZ0_TAEGU</name>
<evidence type="ECO:0000256" key="5">
    <source>
        <dbReference type="RuleBase" id="RU361225"/>
    </source>
</evidence>
<evidence type="ECO:0000256" key="2">
    <source>
        <dbReference type="ARBA" id="ARBA00009147"/>
    </source>
</evidence>
<evidence type="ECO:0000256" key="3">
    <source>
        <dbReference type="ARBA" id="ARBA00022490"/>
    </source>
</evidence>
<dbReference type="SUPFAM" id="SSF118375">
    <property type="entry name" value="Synuclein"/>
    <property type="match status" value="1"/>
</dbReference>
<comment type="subcellular location">
    <subcellularLocation>
        <location evidence="1">Cytoplasm</location>
    </subcellularLocation>
</comment>
<dbReference type="PRINTS" id="PR01213">
    <property type="entry name" value="BSYNUCLEIN"/>
</dbReference>
<comment type="similarity">
    <text evidence="2 5">Belongs to the synuclein family.</text>
</comment>
<dbReference type="GeneTree" id="ENSGT00950000183175"/>
<evidence type="ECO:0000256" key="1">
    <source>
        <dbReference type="ARBA" id="ARBA00004496"/>
    </source>
</evidence>
<dbReference type="GO" id="GO:0050808">
    <property type="term" value="P:synapse organization"/>
    <property type="evidence" value="ECO:0007669"/>
    <property type="project" value="TreeGrafter"/>
</dbReference>
<keyword evidence="7" id="KW-1185">Reference proteome</keyword>